<feature type="region of interest" description="Disordered" evidence="2">
    <location>
        <begin position="602"/>
        <end position="623"/>
    </location>
</feature>
<feature type="compositionally biased region" description="Acidic residues" evidence="2">
    <location>
        <begin position="310"/>
        <end position="333"/>
    </location>
</feature>
<feature type="compositionally biased region" description="Basic and acidic residues" evidence="2">
    <location>
        <begin position="394"/>
        <end position="413"/>
    </location>
</feature>
<feature type="compositionally biased region" description="Polar residues" evidence="2">
    <location>
        <begin position="204"/>
        <end position="229"/>
    </location>
</feature>
<feature type="region of interest" description="Disordered" evidence="2">
    <location>
        <begin position="382"/>
        <end position="517"/>
    </location>
</feature>
<dbReference type="GO" id="GO:0003682">
    <property type="term" value="F:chromatin binding"/>
    <property type="evidence" value="ECO:0007669"/>
    <property type="project" value="TreeGrafter"/>
</dbReference>
<feature type="region of interest" description="Disordered" evidence="2">
    <location>
        <begin position="310"/>
        <end position="340"/>
    </location>
</feature>
<dbReference type="PANTHER" id="PTHR15111:SF0">
    <property type="entry name" value="UNCONVENTIONAL PREFOLDIN RPB5 INTERACTOR 1"/>
    <property type="match status" value="1"/>
</dbReference>
<reference evidence="4 5" key="1">
    <citation type="submission" date="2018-05" db="EMBL/GenBank/DDBJ databases">
        <title>Draft genome sequence of Scytalidium lignicola DSM 105466, a ubiquitous saprotrophic fungus.</title>
        <authorList>
            <person name="Buettner E."/>
            <person name="Gebauer A.M."/>
            <person name="Hofrichter M."/>
            <person name="Liers C."/>
            <person name="Kellner H."/>
        </authorList>
    </citation>
    <scope>NUCLEOTIDE SEQUENCE [LARGE SCALE GENOMIC DNA]</scope>
    <source>
        <strain evidence="4 5">DSM 105466</strain>
    </source>
</reference>
<evidence type="ECO:0000256" key="2">
    <source>
        <dbReference type="SAM" id="MobiDB-lite"/>
    </source>
</evidence>
<feature type="compositionally biased region" description="Basic and acidic residues" evidence="2">
    <location>
        <begin position="255"/>
        <end position="272"/>
    </location>
</feature>
<dbReference type="OrthoDB" id="21413at2759"/>
<keyword evidence="5" id="KW-1185">Reference proteome</keyword>
<dbReference type="Pfam" id="PF13758">
    <property type="entry name" value="Prefoldin_3"/>
    <property type="match status" value="1"/>
</dbReference>
<name>A0A3E2GZG3_SCYLI</name>
<feature type="non-terminal residue" evidence="4">
    <location>
        <position position="1"/>
    </location>
</feature>
<dbReference type="InterPro" id="IPR039553">
    <property type="entry name" value="Prefoldin-like"/>
</dbReference>
<dbReference type="GO" id="GO:0000122">
    <property type="term" value="P:negative regulation of transcription by RNA polymerase II"/>
    <property type="evidence" value="ECO:0007669"/>
    <property type="project" value="TreeGrafter"/>
</dbReference>
<dbReference type="InterPro" id="IPR024325">
    <property type="entry name" value="DUF3835"/>
</dbReference>
<evidence type="ECO:0000313" key="4">
    <source>
        <dbReference type="EMBL" id="RFU26417.1"/>
    </source>
</evidence>
<dbReference type="EMBL" id="NCSJ02000263">
    <property type="protein sequence ID" value="RFU26417.1"/>
    <property type="molecule type" value="Genomic_DNA"/>
</dbReference>
<accession>A0A3E2GZG3</accession>
<proteinExistence type="predicted"/>
<sequence>MAPAVKDSFLDLERHRQLLEENISKLRKSLQHWQIWEAEYEGLKEEILAARPTPNQDQLAAIGDSYEGELLNLKEIREILGGQTPRTADQVVNILEKRIDYVHQNVETIEKQVEKAENKLVTATIISNPDVRNEEGLPMTEITEELDEEGNVISSHTSTPGSAEPQLLEALKKVGVTDSLDDKPPSISKWDTSNTEGGRESLLVSKQDSTEKNISSSIARRSNATSTASPAPKKSVRFEEDIQSPVEIQKSTNARRIESIMNKAKELDEKPGEPPVIPIDESPSDAKLRKEMLQYGMSEIGAVVAELDVEEGSDWSDEDYEMDETASSDEEDEFGRSTRRVVDDDLRLRMRELEERLGVRMENVGKNPDHYDVVKEGIGRVTIKGEENPSISNQDEKLPPVRPKESPENKSGSDHVASLGKKNVRFSESLDISLAPQIQQQPSPSASAQTVIPTPARDIVERKLPIEPVDLEAPRKQSRFKSARASNILNGPLARSDSLHPAPSLPPSPASSRAPKAFSAPVQFAPVENRTLVVPTGPEGMTLAPTVVERAIPEDTVVPEPDELDPQLLHQEVAVEYHRRRNQMIQKQGGFLKKEESEIVPLGEEEGGPKKLSRFKAARLANS</sequence>
<dbReference type="PANTHER" id="PTHR15111">
    <property type="entry name" value="RNA POLYMERASE II SUBUNIT 5-MEDIATING PROTEIN NNX3"/>
    <property type="match status" value="1"/>
</dbReference>
<dbReference type="Proteomes" id="UP000258309">
    <property type="component" value="Unassembled WGS sequence"/>
</dbReference>
<feature type="coiled-coil region" evidence="1">
    <location>
        <begin position="99"/>
        <end position="126"/>
    </location>
</feature>
<dbReference type="GO" id="GO:0019212">
    <property type="term" value="F:phosphatase inhibitor activity"/>
    <property type="evidence" value="ECO:0007669"/>
    <property type="project" value="TreeGrafter"/>
</dbReference>
<organism evidence="4 5">
    <name type="scientific">Scytalidium lignicola</name>
    <name type="common">Hyphomycete</name>
    <dbReference type="NCBI Taxonomy" id="5539"/>
    <lineage>
        <taxon>Eukaryota</taxon>
        <taxon>Fungi</taxon>
        <taxon>Dikarya</taxon>
        <taxon>Ascomycota</taxon>
        <taxon>Pezizomycotina</taxon>
        <taxon>Leotiomycetes</taxon>
        <taxon>Leotiomycetes incertae sedis</taxon>
        <taxon>Scytalidium</taxon>
    </lineage>
</organism>
<dbReference type="Pfam" id="PF12927">
    <property type="entry name" value="DUF3835"/>
    <property type="match status" value="2"/>
</dbReference>
<evidence type="ECO:0000256" key="1">
    <source>
        <dbReference type="SAM" id="Coils"/>
    </source>
</evidence>
<feature type="domain" description="DUF3835" evidence="3">
    <location>
        <begin position="461"/>
        <end position="484"/>
    </location>
</feature>
<protein>
    <recommendedName>
        <fullName evidence="3">DUF3835 domain-containing protein</fullName>
    </recommendedName>
</protein>
<gene>
    <name evidence="4" type="ORF">B7463_g9926</name>
</gene>
<dbReference type="GO" id="GO:0003714">
    <property type="term" value="F:transcription corepressor activity"/>
    <property type="evidence" value="ECO:0007669"/>
    <property type="project" value="TreeGrafter"/>
</dbReference>
<feature type="domain" description="DUF3835" evidence="3">
    <location>
        <begin position="543"/>
        <end position="620"/>
    </location>
</feature>
<feature type="compositionally biased region" description="Low complexity" evidence="2">
    <location>
        <begin position="435"/>
        <end position="449"/>
    </location>
</feature>
<evidence type="ECO:0000313" key="5">
    <source>
        <dbReference type="Proteomes" id="UP000258309"/>
    </source>
</evidence>
<dbReference type="AlphaFoldDB" id="A0A3E2GZG3"/>
<comment type="caution">
    <text evidence="4">The sequence shown here is derived from an EMBL/GenBank/DDBJ whole genome shotgun (WGS) entry which is preliminary data.</text>
</comment>
<evidence type="ECO:0000259" key="3">
    <source>
        <dbReference type="Pfam" id="PF12927"/>
    </source>
</evidence>
<feature type="region of interest" description="Disordered" evidence="2">
    <location>
        <begin position="176"/>
        <end position="285"/>
    </location>
</feature>
<keyword evidence="1" id="KW-0175">Coiled coil</keyword>
<dbReference type="InterPro" id="IPR052255">
    <property type="entry name" value="RNA_pol_II_subunit5-mediator"/>
</dbReference>
<dbReference type="SUPFAM" id="SSF46579">
    <property type="entry name" value="Prefoldin"/>
    <property type="match status" value="1"/>
</dbReference>
<feature type="non-terminal residue" evidence="4">
    <location>
        <position position="623"/>
    </location>
</feature>
<dbReference type="OMA" id="LNARGMW"/>